<accession>A0ABS7VYZ2</accession>
<evidence type="ECO:0000256" key="3">
    <source>
        <dbReference type="ARBA" id="ARBA00022801"/>
    </source>
</evidence>
<comment type="similarity">
    <text evidence="1 7">Belongs to the peptidase S11 family.</text>
</comment>
<dbReference type="SUPFAM" id="SSF56601">
    <property type="entry name" value="beta-lactamase/transpeptidase-like"/>
    <property type="match status" value="1"/>
</dbReference>
<protein>
    <submittedName>
        <fullName evidence="10">Serine hydrolase</fullName>
    </submittedName>
</protein>
<dbReference type="Pfam" id="PF00768">
    <property type="entry name" value="Peptidase_S11"/>
    <property type="match status" value="1"/>
</dbReference>
<keyword evidence="6" id="KW-0961">Cell wall biogenesis/degradation</keyword>
<dbReference type="InterPro" id="IPR012338">
    <property type="entry name" value="Beta-lactam/transpept-like"/>
</dbReference>
<sequence length="307" mass="31983">MAVATQPRRAAVVAVVGGALLAASPVAASAAPAAAPAPEVAAKSAVLLDGNGETLFGKSEDSDAFTASTAKIMTATVVLDQPDLDLDRQITVDQAYRDYVTDNGASTADLQTGDKLTVEQLLHAALLPSGADAAYALVDTFGEGATRAERVQDFVGDMNAEAKELGLDNSTFETFDGIGDDTSSARDLATLALHSMKNQTFANVVKTQTYEAEAPAANGNTRYYTWYNTNQLLGSYDGAIGVKTGTTTQAGPCLVFAAERDGKTVTGAVMNSAERYEDAAKLLDYGFGADDASTMKLRKLPSGAERD</sequence>
<evidence type="ECO:0000256" key="7">
    <source>
        <dbReference type="RuleBase" id="RU004016"/>
    </source>
</evidence>
<gene>
    <name evidence="10" type="ORF">KVH32_04385</name>
</gene>
<dbReference type="InterPro" id="IPR018044">
    <property type="entry name" value="Peptidase_S11"/>
</dbReference>
<evidence type="ECO:0000313" key="11">
    <source>
        <dbReference type="Proteomes" id="UP000758701"/>
    </source>
</evidence>
<evidence type="ECO:0000256" key="1">
    <source>
        <dbReference type="ARBA" id="ARBA00007164"/>
    </source>
</evidence>
<evidence type="ECO:0000256" key="6">
    <source>
        <dbReference type="ARBA" id="ARBA00023316"/>
    </source>
</evidence>
<dbReference type="GO" id="GO:0016787">
    <property type="term" value="F:hydrolase activity"/>
    <property type="evidence" value="ECO:0007669"/>
    <property type="project" value="UniProtKB-KW"/>
</dbReference>
<evidence type="ECO:0000256" key="5">
    <source>
        <dbReference type="ARBA" id="ARBA00022984"/>
    </source>
</evidence>
<keyword evidence="3 10" id="KW-0378">Hydrolase</keyword>
<feature type="chain" id="PRO_5046859368" evidence="8">
    <location>
        <begin position="31"/>
        <end position="307"/>
    </location>
</feature>
<dbReference type="Gene3D" id="3.40.710.10">
    <property type="entry name" value="DD-peptidase/beta-lactamase superfamily"/>
    <property type="match status" value="1"/>
</dbReference>
<dbReference type="PANTHER" id="PTHR21581">
    <property type="entry name" value="D-ALANYL-D-ALANINE CARBOXYPEPTIDASE"/>
    <property type="match status" value="1"/>
</dbReference>
<feature type="domain" description="Peptidase S11 D-alanyl-D-alanine carboxypeptidase A N-terminal" evidence="9">
    <location>
        <begin position="34"/>
        <end position="272"/>
    </location>
</feature>
<evidence type="ECO:0000313" key="10">
    <source>
        <dbReference type="EMBL" id="MBZ6150408.1"/>
    </source>
</evidence>
<keyword evidence="5" id="KW-0573">Peptidoglycan synthesis</keyword>
<evidence type="ECO:0000256" key="8">
    <source>
        <dbReference type="SAM" id="SignalP"/>
    </source>
</evidence>
<dbReference type="RefSeq" id="WP_031039530.1">
    <property type="nucleotide sequence ID" value="NZ_JAHSST010000001.1"/>
</dbReference>
<evidence type="ECO:0000259" key="9">
    <source>
        <dbReference type="Pfam" id="PF00768"/>
    </source>
</evidence>
<dbReference type="InterPro" id="IPR001967">
    <property type="entry name" value="Peptidase_S11_N"/>
</dbReference>
<comment type="caution">
    <text evidence="10">The sequence shown here is derived from an EMBL/GenBank/DDBJ whole genome shotgun (WGS) entry which is preliminary data.</text>
</comment>
<keyword evidence="4" id="KW-0133">Cell shape</keyword>
<feature type="signal peptide" evidence="8">
    <location>
        <begin position="1"/>
        <end position="30"/>
    </location>
</feature>
<dbReference type="PRINTS" id="PR00725">
    <property type="entry name" value="DADACBPTASE1"/>
</dbReference>
<reference evidence="10 11" key="1">
    <citation type="submission" date="2021-06" db="EMBL/GenBank/DDBJ databases">
        <title>Ecological speciation of a Streptomyces species isolated from different habitats and geographic origins.</title>
        <authorList>
            <person name="Wang J."/>
        </authorList>
    </citation>
    <scope>NUCLEOTIDE SEQUENCE [LARGE SCALE GENOMIC DNA]</scope>
    <source>
        <strain evidence="10 11">FXJ8.012</strain>
    </source>
</reference>
<dbReference type="Proteomes" id="UP000758701">
    <property type="component" value="Unassembled WGS sequence"/>
</dbReference>
<dbReference type="PANTHER" id="PTHR21581:SF33">
    <property type="entry name" value="D-ALANYL-D-ALANINE CARBOXYPEPTIDASE DACB"/>
    <property type="match status" value="1"/>
</dbReference>
<evidence type="ECO:0000256" key="4">
    <source>
        <dbReference type="ARBA" id="ARBA00022960"/>
    </source>
</evidence>
<organism evidence="10 11">
    <name type="scientific">Streptomyces olivaceus</name>
    <dbReference type="NCBI Taxonomy" id="47716"/>
    <lineage>
        <taxon>Bacteria</taxon>
        <taxon>Bacillati</taxon>
        <taxon>Actinomycetota</taxon>
        <taxon>Actinomycetes</taxon>
        <taxon>Kitasatosporales</taxon>
        <taxon>Streptomycetaceae</taxon>
        <taxon>Streptomyces</taxon>
    </lineage>
</organism>
<keyword evidence="2 8" id="KW-0732">Signal</keyword>
<proteinExistence type="inferred from homology"/>
<keyword evidence="11" id="KW-1185">Reference proteome</keyword>
<name>A0ABS7VYZ2_STROV</name>
<evidence type="ECO:0000256" key="2">
    <source>
        <dbReference type="ARBA" id="ARBA00022729"/>
    </source>
</evidence>
<dbReference type="EMBL" id="JAHSTP010000001">
    <property type="protein sequence ID" value="MBZ6150408.1"/>
    <property type="molecule type" value="Genomic_DNA"/>
</dbReference>